<sequence length="122" mass="12811">MKFLIDAQLPPKLTRALTRGGHVALHVYECGLLTAKDGDIWKYAAKQGAVVITKDADFAALAGKAGTGLPSGNAKTRAKRGPAVVWLRLGNVTNDALIKAVVGVLPQIIAAIEAGEDLIEVR</sequence>
<name>A0ABN1E924_9PROT</name>
<feature type="domain" description="DUF5615" evidence="1">
    <location>
        <begin position="1"/>
        <end position="114"/>
    </location>
</feature>
<evidence type="ECO:0000313" key="3">
    <source>
        <dbReference type="Proteomes" id="UP001499951"/>
    </source>
</evidence>
<protein>
    <recommendedName>
        <fullName evidence="1">DUF5615 domain-containing protein</fullName>
    </recommendedName>
</protein>
<proteinExistence type="predicted"/>
<keyword evidence="3" id="KW-1185">Reference proteome</keyword>
<organism evidence="2 3">
    <name type="scientific">Rhizomicrobium electricum</name>
    <dbReference type="NCBI Taxonomy" id="480070"/>
    <lineage>
        <taxon>Bacteria</taxon>
        <taxon>Pseudomonadati</taxon>
        <taxon>Pseudomonadota</taxon>
        <taxon>Alphaproteobacteria</taxon>
        <taxon>Micropepsales</taxon>
        <taxon>Micropepsaceae</taxon>
        <taxon>Rhizomicrobium</taxon>
    </lineage>
</organism>
<dbReference type="RefSeq" id="WP_166932167.1">
    <property type="nucleotide sequence ID" value="NZ_BAAADD010000002.1"/>
</dbReference>
<dbReference type="InterPro" id="IPR041049">
    <property type="entry name" value="DUF5615"/>
</dbReference>
<evidence type="ECO:0000313" key="2">
    <source>
        <dbReference type="EMBL" id="GAA0561693.1"/>
    </source>
</evidence>
<dbReference type="Pfam" id="PF18480">
    <property type="entry name" value="DUF5615"/>
    <property type="match status" value="1"/>
</dbReference>
<accession>A0ABN1E924</accession>
<evidence type="ECO:0000259" key="1">
    <source>
        <dbReference type="Pfam" id="PF18480"/>
    </source>
</evidence>
<reference evidence="2 3" key="1">
    <citation type="journal article" date="2019" name="Int. J. Syst. Evol. Microbiol.">
        <title>The Global Catalogue of Microorganisms (GCM) 10K type strain sequencing project: providing services to taxonomists for standard genome sequencing and annotation.</title>
        <authorList>
            <consortium name="The Broad Institute Genomics Platform"/>
            <consortium name="The Broad Institute Genome Sequencing Center for Infectious Disease"/>
            <person name="Wu L."/>
            <person name="Ma J."/>
        </authorList>
    </citation>
    <scope>NUCLEOTIDE SEQUENCE [LARGE SCALE GENOMIC DNA]</scope>
    <source>
        <strain evidence="2 3">JCM 15089</strain>
    </source>
</reference>
<dbReference type="EMBL" id="BAAADD010000002">
    <property type="protein sequence ID" value="GAA0561693.1"/>
    <property type="molecule type" value="Genomic_DNA"/>
</dbReference>
<dbReference type="Proteomes" id="UP001499951">
    <property type="component" value="Unassembled WGS sequence"/>
</dbReference>
<comment type="caution">
    <text evidence="2">The sequence shown here is derived from an EMBL/GenBank/DDBJ whole genome shotgun (WGS) entry which is preliminary data.</text>
</comment>
<gene>
    <name evidence="2" type="ORF">GCM10008942_07650</name>
</gene>